<dbReference type="Pfam" id="PF06335">
    <property type="entry name" value="DUF1054"/>
    <property type="match status" value="1"/>
</dbReference>
<comment type="caution">
    <text evidence="2">The sequence shown here is derived from an EMBL/GenBank/DDBJ whole genome shotgun (WGS) entry which is preliminary data.</text>
</comment>
<dbReference type="SUPFAM" id="SSF142913">
    <property type="entry name" value="YktB/PF0168-like"/>
    <property type="match status" value="1"/>
</dbReference>
<name>A0A2S5GH11_9BACL</name>
<accession>A0A2S5GH11</accession>
<dbReference type="RefSeq" id="WP_104056251.1">
    <property type="nucleotide sequence ID" value="NZ_PREZ01000001.1"/>
</dbReference>
<dbReference type="HAMAP" id="MF_01851">
    <property type="entry name" value="UPF0637"/>
    <property type="match status" value="1"/>
</dbReference>
<dbReference type="PIRSF" id="PIRSF021332">
    <property type="entry name" value="DUF1054"/>
    <property type="match status" value="1"/>
</dbReference>
<protein>
    <recommendedName>
        <fullName evidence="1">UPF0637 protein C4B60_02120</fullName>
    </recommendedName>
</protein>
<evidence type="ECO:0000313" key="2">
    <source>
        <dbReference type="EMBL" id="PPA72195.1"/>
    </source>
</evidence>
<comment type="similarity">
    <text evidence="1">Belongs to the UPF0637 family.</text>
</comment>
<dbReference type="Proteomes" id="UP000239047">
    <property type="component" value="Unassembled WGS sequence"/>
</dbReference>
<dbReference type="OrthoDB" id="9812818at2"/>
<organism evidence="2 3">
    <name type="scientific">Jeotgalibacillus proteolyticus</name>
    <dbReference type="NCBI Taxonomy" id="2082395"/>
    <lineage>
        <taxon>Bacteria</taxon>
        <taxon>Bacillati</taxon>
        <taxon>Bacillota</taxon>
        <taxon>Bacilli</taxon>
        <taxon>Bacillales</taxon>
        <taxon>Caryophanaceae</taxon>
        <taxon>Jeotgalibacillus</taxon>
    </lineage>
</organism>
<gene>
    <name evidence="2" type="ORF">C4B60_02120</name>
</gene>
<evidence type="ECO:0000256" key="1">
    <source>
        <dbReference type="HAMAP-Rule" id="MF_01851"/>
    </source>
</evidence>
<dbReference type="InterPro" id="IPR009403">
    <property type="entry name" value="UPF0637"/>
</dbReference>
<proteinExistence type="inferred from homology"/>
<reference evidence="2 3" key="1">
    <citation type="submission" date="2018-02" db="EMBL/GenBank/DDBJ databases">
        <title>Jeotgalibacillus proteolyticum sp. nov. a protease producing bacterium isolated from ocean sediments of Laizhou Bay.</title>
        <authorList>
            <person name="Li Y."/>
        </authorList>
    </citation>
    <scope>NUCLEOTIDE SEQUENCE [LARGE SCALE GENOMIC DNA]</scope>
    <source>
        <strain evidence="2 3">22-7</strain>
    </source>
</reference>
<dbReference type="AlphaFoldDB" id="A0A2S5GH11"/>
<dbReference type="EMBL" id="PREZ01000001">
    <property type="protein sequence ID" value="PPA72195.1"/>
    <property type="molecule type" value="Genomic_DNA"/>
</dbReference>
<evidence type="ECO:0000313" key="3">
    <source>
        <dbReference type="Proteomes" id="UP000239047"/>
    </source>
</evidence>
<keyword evidence="3" id="KW-1185">Reference proteome</keyword>
<dbReference type="InterPro" id="IPR053707">
    <property type="entry name" value="UPF0637_domain_sf"/>
</dbReference>
<dbReference type="Gene3D" id="3.30.930.20">
    <property type="entry name" value="Protein of unknown function DUF1054"/>
    <property type="match status" value="1"/>
</dbReference>
<sequence>MTNGFEQKDFDIFQVPGLEERMELIQTVIQPKFAALGEELVPFLTEELNEDMHLHIARHARRTVNPPSDTWMAISPSKRGYKKLPHFQVGLWDDHLFIWLAYIYELPEKAEIAEALIDDLESVYQSLPEDGWISSDHMKKEADKINEMGKEDFLSILERFKKVKKAEFLVGKRFLPSDDAVQDNEKLIEEIKKTYSALLPIYRHSLKAAQK</sequence>